<dbReference type="EMBL" id="WBWX01000002">
    <property type="protein sequence ID" value="KAB2801651.1"/>
    <property type="molecule type" value="Genomic_DNA"/>
</dbReference>
<evidence type="ECO:0000259" key="2">
    <source>
        <dbReference type="Pfam" id="PF23639"/>
    </source>
</evidence>
<dbReference type="Proteomes" id="UP000441102">
    <property type="component" value="Unassembled WGS sequence"/>
</dbReference>
<dbReference type="GO" id="GO:0008270">
    <property type="term" value="F:zinc ion binding"/>
    <property type="evidence" value="ECO:0007669"/>
    <property type="project" value="InterPro"/>
</dbReference>
<protein>
    <submittedName>
        <fullName evidence="3">P4 alpha zinc-binding domain-containing protein</fullName>
    </submittedName>
</protein>
<evidence type="ECO:0000313" key="3">
    <source>
        <dbReference type="EMBL" id="KAB2801651.1"/>
    </source>
</evidence>
<dbReference type="SUPFAM" id="SSF57783">
    <property type="entry name" value="Zinc beta-ribbon"/>
    <property type="match status" value="1"/>
</dbReference>
<dbReference type="GO" id="GO:0003677">
    <property type="term" value="F:DNA binding"/>
    <property type="evidence" value="ECO:0007669"/>
    <property type="project" value="InterPro"/>
</dbReference>
<organism evidence="3 4">
    <name type="scientific">Brucella anthropi</name>
    <name type="common">Ochrobactrum anthropi</name>
    <dbReference type="NCBI Taxonomy" id="529"/>
    <lineage>
        <taxon>Bacteria</taxon>
        <taxon>Pseudomonadati</taxon>
        <taxon>Pseudomonadota</taxon>
        <taxon>Alphaproteobacteria</taxon>
        <taxon>Hyphomicrobiales</taxon>
        <taxon>Brucellaceae</taxon>
        <taxon>Brucella/Ochrobactrum group</taxon>
        <taxon>Brucella</taxon>
    </lineage>
</organism>
<feature type="coiled-coil region" evidence="1">
    <location>
        <begin position="111"/>
        <end position="145"/>
    </location>
</feature>
<dbReference type="Gene3D" id="3.90.580.10">
    <property type="entry name" value="Zinc finger, CHC2-type domain"/>
    <property type="match status" value="1"/>
</dbReference>
<keyword evidence="1" id="KW-0175">Coiled coil</keyword>
<evidence type="ECO:0000313" key="4">
    <source>
        <dbReference type="Proteomes" id="UP000441102"/>
    </source>
</evidence>
<dbReference type="InterPro" id="IPR055570">
    <property type="entry name" value="DUF7146"/>
</dbReference>
<gene>
    <name evidence="3" type="ORF">F9L06_08210</name>
</gene>
<reference evidence="3 4" key="1">
    <citation type="submission" date="2019-09" db="EMBL/GenBank/DDBJ databases">
        <title>Taxonomic organization of the family Brucellaceae based on a phylogenomic approach.</title>
        <authorList>
            <person name="Leclercq S."/>
            <person name="Cloeckaert A."/>
            <person name="Zygmunt M.S."/>
        </authorList>
    </citation>
    <scope>NUCLEOTIDE SEQUENCE [LARGE SCALE GENOMIC DNA]</scope>
    <source>
        <strain evidence="3 4">CCUG 34461</strain>
    </source>
</reference>
<sequence length="404" mass="44079">MSAALKLFVEDARAVTIADAAQRLNLKCNPRGSEHPQPCPACGGKDTFAFNTQKNKWNCRQGGIGGNDAIGMAAHVRGLNVRSREGLLEACSILLDQPIPEGGERESDADRTARLQRLEEQRQRNAELQEEQAKNQADYREIERNKARGIYRRASTLYSSSAPHGRFYLMARGACAPESDWLRVDTSVTYWHGDASLHEGPAMIAPIVGPDLGVIGCHITWIDLARRPKCRPEIIDTATGEVLPTKKMRGSKKGGLIPLVGHPSMERWVGGEGIENTLAVARAENLRPDTFYFAAGDLGNLSGPADPASRFAHPTLKKEDAKGRLRAVMVQGPVPRPDHGPEDGFWVGDHVREIVLLGDGDSERVMTSAAMARARARILRQNRKVAIAWPPAGTDFSEMMAGAA</sequence>
<feature type="domain" description="DUF7146" evidence="2">
    <location>
        <begin position="144"/>
        <end position="257"/>
    </location>
</feature>
<comment type="caution">
    <text evidence="3">The sequence shown here is derived from an EMBL/GenBank/DDBJ whole genome shotgun (WGS) entry which is preliminary data.</text>
</comment>
<evidence type="ECO:0000256" key="1">
    <source>
        <dbReference type="SAM" id="Coils"/>
    </source>
</evidence>
<dbReference type="AlphaFoldDB" id="A0A6I0DXV9"/>
<accession>A0A6I0DXV9</accession>
<dbReference type="GO" id="GO:0006260">
    <property type="term" value="P:DNA replication"/>
    <property type="evidence" value="ECO:0007669"/>
    <property type="project" value="InterPro"/>
</dbReference>
<dbReference type="InterPro" id="IPR036977">
    <property type="entry name" value="DNA_primase_Znf_CHC2"/>
</dbReference>
<name>A0A6I0DXV9_BRUAN</name>
<proteinExistence type="predicted"/>
<dbReference type="RefSeq" id="WP_151575191.1">
    <property type="nucleotide sequence ID" value="NZ_WBWT01000003.1"/>
</dbReference>
<dbReference type="Pfam" id="PF23639">
    <property type="entry name" value="DUF7146"/>
    <property type="match status" value="1"/>
</dbReference>